<feature type="compositionally biased region" description="Polar residues" evidence="1">
    <location>
        <begin position="133"/>
        <end position="142"/>
    </location>
</feature>
<comment type="caution">
    <text evidence="3">The sequence shown here is derived from an EMBL/GenBank/DDBJ whole genome shotgun (WGS) entry which is preliminary data.</text>
</comment>
<dbReference type="Proteomes" id="UP000521872">
    <property type="component" value="Unassembled WGS sequence"/>
</dbReference>
<reference evidence="3 4" key="1">
    <citation type="submission" date="2019-12" db="EMBL/GenBank/DDBJ databases">
        <authorList>
            <person name="Floudas D."/>
            <person name="Bentzer J."/>
            <person name="Ahren D."/>
            <person name="Johansson T."/>
            <person name="Persson P."/>
            <person name="Tunlid A."/>
        </authorList>
    </citation>
    <scope>NUCLEOTIDE SEQUENCE [LARGE SCALE GENOMIC DNA]</scope>
    <source>
        <strain evidence="3 4">CBS 102.39</strain>
    </source>
</reference>
<keyword evidence="2" id="KW-1133">Transmembrane helix</keyword>
<keyword evidence="2" id="KW-0472">Membrane</keyword>
<feature type="transmembrane region" description="Helical" evidence="2">
    <location>
        <begin position="544"/>
        <end position="565"/>
    </location>
</feature>
<accession>A0A8H4QY23</accession>
<feature type="region of interest" description="Disordered" evidence="1">
    <location>
        <begin position="691"/>
        <end position="717"/>
    </location>
</feature>
<dbReference type="AlphaFoldDB" id="A0A8H4QY23"/>
<gene>
    <name evidence="3" type="ORF">D9613_004791</name>
</gene>
<dbReference type="EMBL" id="JAACJL010000016">
    <property type="protein sequence ID" value="KAF4619655.1"/>
    <property type="molecule type" value="Genomic_DNA"/>
</dbReference>
<proteinExistence type="predicted"/>
<feature type="region of interest" description="Disordered" evidence="1">
    <location>
        <begin position="115"/>
        <end position="145"/>
    </location>
</feature>
<keyword evidence="2" id="KW-0812">Transmembrane</keyword>
<feature type="transmembrane region" description="Helical" evidence="2">
    <location>
        <begin position="665"/>
        <end position="685"/>
    </location>
</feature>
<evidence type="ECO:0000256" key="1">
    <source>
        <dbReference type="SAM" id="MobiDB-lite"/>
    </source>
</evidence>
<feature type="transmembrane region" description="Helical" evidence="2">
    <location>
        <begin position="577"/>
        <end position="597"/>
    </location>
</feature>
<feature type="region of interest" description="Disordered" evidence="1">
    <location>
        <begin position="52"/>
        <end position="75"/>
    </location>
</feature>
<keyword evidence="4" id="KW-1185">Reference proteome</keyword>
<evidence type="ECO:0000313" key="3">
    <source>
        <dbReference type="EMBL" id="KAF4619655.1"/>
    </source>
</evidence>
<feature type="transmembrane region" description="Helical" evidence="2">
    <location>
        <begin position="634"/>
        <end position="653"/>
    </location>
</feature>
<organism evidence="3 4">
    <name type="scientific">Agrocybe pediades</name>
    <dbReference type="NCBI Taxonomy" id="84607"/>
    <lineage>
        <taxon>Eukaryota</taxon>
        <taxon>Fungi</taxon>
        <taxon>Dikarya</taxon>
        <taxon>Basidiomycota</taxon>
        <taxon>Agaricomycotina</taxon>
        <taxon>Agaricomycetes</taxon>
        <taxon>Agaricomycetidae</taxon>
        <taxon>Agaricales</taxon>
        <taxon>Agaricineae</taxon>
        <taxon>Strophariaceae</taxon>
        <taxon>Agrocybe</taxon>
    </lineage>
</organism>
<protein>
    <submittedName>
        <fullName evidence="3">Uncharacterized protein</fullName>
    </submittedName>
</protein>
<evidence type="ECO:0000256" key="2">
    <source>
        <dbReference type="SAM" id="Phobius"/>
    </source>
</evidence>
<sequence length="751" mass="85147">MAGAFELRPLLAFLRHLLSPAVFCSRILKKLFGTLSVLWYIFCRKLSGGRYPDASATTQRRKANSGEYDSRGDTSKMTTETVSLDDVAFSLYSFSDGTRNSSWLSQNLRESRSAHNLAISTRNKSRKTADSKYPTSPYTPSKNEAEGPYIITVQPSSPTSPTPVCQYSSPNAHGTAGPQQPFSDVVHATTSGSPEEVLSPQQIGIRSLHITTRPSTPQSALPQKYLQHHRITPVMPESTQRYLRRPRIQKEATRMTIEPLTINFDKPLPPTGWTRYIHLEGARYFYNEAKAHPKILSQVEEDIIIIENFISGNNIRIPEDSDLFLDVYHDEETKELVTTYYFVHHPTRTIFFLDPYEAENMICWYEVIGVRTQNHIRHEIHSQYWLYIQLYPHTLKNLTRETIAELRGAALHYIGEWMASENSTAPYTLDDLHKILSLTNTMDKNIGTQDDGVKSLLARIMCTFMHSRFLDWHGEPHARIERNFSVYGQPVHSRTWLIKSLSMVLFFAPDFHLRMLQNTSVDNIIHKSIWQESVRKMNDEWQEFVLFATVMLNANVAFLAIQSVDIDAGSYRSPAQILSYMSVVTSVGSIVLGLLLIRQNRTGNSMLEGLYVRALRKIGHPGLGLETLAILHSLPYALLMWGMVCFLAAFSFVCFQDSSSATRSLVGTLCFVVVVLVIWCVGTFWEEQPMPDVPESDTTSISDYRSQNASSSKRLSEKSVHQPTFLARLSTFLSCRRATNDTQNTSVNAPV</sequence>
<name>A0A8H4QY23_9AGAR</name>
<evidence type="ECO:0000313" key="4">
    <source>
        <dbReference type="Proteomes" id="UP000521872"/>
    </source>
</evidence>
<feature type="compositionally biased region" description="Polar residues" evidence="1">
    <location>
        <begin position="696"/>
        <end position="713"/>
    </location>
</feature>